<feature type="domain" description="AP2/ERF" evidence="7">
    <location>
        <begin position="59"/>
        <end position="116"/>
    </location>
</feature>
<sequence length="247" mass="25792">MVAALTHVISSGRPATITGGATVSGQQAVARQHSGPQDGASTSSTSSEQHQQIAVERPRYRGVRQRPWGKWAAEIRDPVKAARVWLGTFDTAQDAARAYDAAALRFKGAKAKLNFPRAGGVAVHAGTPPRHTTGQLVRAQLGPARGAGLPLTLPLPPQQRPPMVVVHPQSNTPAAAREEFPDLLQYAHILQSGDVDLRAVAAGRLTPGQSSSSTPVRHSGSGSPPPPPPQEDRSQGEGSAGPSGPNR</sequence>
<keyword evidence="9" id="KW-1185">Reference proteome</keyword>
<dbReference type="PANTHER" id="PTHR31190:SF110">
    <property type="entry name" value="OS07G0227600 PROTEIN"/>
    <property type="match status" value="1"/>
</dbReference>
<dbReference type="GO" id="GO:0005634">
    <property type="term" value="C:nucleus"/>
    <property type="evidence" value="ECO:0007669"/>
    <property type="project" value="UniProtKB-SubCell"/>
</dbReference>
<evidence type="ECO:0000256" key="3">
    <source>
        <dbReference type="ARBA" id="ARBA00023125"/>
    </source>
</evidence>
<evidence type="ECO:0000256" key="1">
    <source>
        <dbReference type="ARBA" id="ARBA00004123"/>
    </source>
</evidence>
<dbReference type="SMART" id="SM00380">
    <property type="entry name" value="AP2"/>
    <property type="match status" value="1"/>
</dbReference>
<evidence type="ECO:0000313" key="8">
    <source>
        <dbReference type="EMBL" id="KAK1606674.1"/>
    </source>
</evidence>
<proteinExistence type="predicted"/>
<dbReference type="PRINTS" id="PR00367">
    <property type="entry name" value="ETHRSPELEMNT"/>
</dbReference>
<keyword evidence="4" id="KW-0804">Transcription</keyword>
<protein>
    <recommendedName>
        <fullName evidence="7">AP2/ERF domain-containing protein</fullName>
    </recommendedName>
</protein>
<keyword evidence="2" id="KW-0805">Transcription regulation</keyword>
<evidence type="ECO:0000256" key="5">
    <source>
        <dbReference type="ARBA" id="ARBA00023242"/>
    </source>
</evidence>
<dbReference type="GO" id="GO:0003700">
    <property type="term" value="F:DNA-binding transcription factor activity"/>
    <property type="evidence" value="ECO:0007669"/>
    <property type="project" value="InterPro"/>
</dbReference>
<dbReference type="InterPro" id="IPR016177">
    <property type="entry name" value="DNA-bd_dom_sf"/>
</dbReference>
<keyword evidence="3" id="KW-0238">DNA-binding</keyword>
<dbReference type="Gene3D" id="3.30.730.10">
    <property type="entry name" value="AP2/ERF domain"/>
    <property type="match status" value="1"/>
</dbReference>
<evidence type="ECO:0000256" key="2">
    <source>
        <dbReference type="ARBA" id="ARBA00023015"/>
    </source>
</evidence>
<evidence type="ECO:0000256" key="6">
    <source>
        <dbReference type="SAM" id="MobiDB-lite"/>
    </source>
</evidence>
<reference evidence="8" key="1">
    <citation type="submission" date="2023-07" db="EMBL/GenBank/DDBJ databases">
        <title>A chromosome-level genome assembly of Lolium multiflorum.</title>
        <authorList>
            <person name="Chen Y."/>
            <person name="Copetti D."/>
            <person name="Kolliker R."/>
            <person name="Studer B."/>
        </authorList>
    </citation>
    <scope>NUCLEOTIDE SEQUENCE</scope>
    <source>
        <strain evidence="8">02402/16</strain>
        <tissue evidence="8">Leaf</tissue>
    </source>
</reference>
<evidence type="ECO:0000313" key="9">
    <source>
        <dbReference type="Proteomes" id="UP001231189"/>
    </source>
</evidence>
<name>A0AAD8QSX6_LOLMU</name>
<feature type="compositionally biased region" description="Polar residues" evidence="6">
    <location>
        <begin position="207"/>
        <end position="216"/>
    </location>
</feature>
<gene>
    <name evidence="8" type="ORF">QYE76_030347</name>
</gene>
<dbReference type="Pfam" id="PF00847">
    <property type="entry name" value="AP2"/>
    <property type="match status" value="1"/>
</dbReference>
<dbReference type="InterPro" id="IPR001471">
    <property type="entry name" value="AP2/ERF_dom"/>
</dbReference>
<accession>A0AAD8QSX6</accession>
<feature type="region of interest" description="Disordered" evidence="6">
    <location>
        <begin position="203"/>
        <end position="247"/>
    </location>
</feature>
<dbReference type="SUPFAM" id="SSF54171">
    <property type="entry name" value="DNA-binding domain"/>
    <property type="match status" value="1"/>
</dbReference>
<dbReference type="PANTHER" id="PTHR31190">
    <property type="entry name" value="DNA-BINDING DOMAIN"/>
    <property type="match status" value="1"/>
</dbReference>
<dbReference type="GO" id="GO:0003677">
    <property type="term" value="F:DNA binding"/>
    <property type="evidence" value="ECO:0007669"/>
    <property type="project" value="UniProtKB-KW"/>
</dbReference>
<feature type="region of interest" description="Disordered" evidence="6">
    <location>
        <begin position="14"/>
        <end position="54"/>
    </location>
</feature>
<dbReference type="CDD" id="cd00018">
    <property type="entry name" value="AP2"/>
    <property type="match status" value="1"/>
</dbReference>
<dbReference type="GO" id="GO:0009873">
    <property type="term" value="P:ethylene-activated signaling pathway"/>
    <property type="evidence" value="ECO:0007669"/>
    <property type="project" value="InterPro"/>
</dbReference>
<comment type="subcellular location">
    <subcellularLocation>
        <location evidence="1">Nucleus</location>
    </subcellularLocation>
</comment>
<organism evidence="8 9">
    <name type="scientific">Lolium multiflorum</name>
    <name type="common">Italian ryegrass</name>
    <name type="synonym">Lolium perenne subsp. multiflorum</name>
    <dbReference type="NCBI Taxonomy" id="4521"/>
    <lineage>
        <taxon>Eukaryota</taxon>
        <taxon>Viridiplantae</taxon>
        <taxon>Streptophyta</taxon>
        <taxon>Embryophyta</taxon>
        <taxon>Tracheophyta</taxon>
        <taxon>Spermatophyta</taxon>
        <taxon>Magnoliopsida</taxon>
        <taxon>Liliopsida</taxon>
        <taxon>Poales</taxon>
        <taxon>Poaceae</taxon>
        <taxon>BOP clade</taxon>
        <taxon>Pooideae</taxon>
        <taxon>Poodae</taxon>
        <taxon>Poeae</taxon>
        <taxon>Poeae Chloroplast Group 2 (Poeae type)</taxon>
        <taxon>Loliodinae</taxon>
        <taxon>Loliinae</taxon>
        <taxon>Lolium</taxon>
    </lineage>
</organism>
<comment type="caution">
    <text evidence="8">The sequence shown here is derived from an EMBL/GenBank/DDBJ whole genome shotgun (WGS) entry which is preliminary data.</text>
</comment>
<dbReference type="FunFam" id="3.30.730.10:FF:000001">
    <property type="entry name" value="Ethylene-responsive transcription factor 2"/>
    <property type="match status" value="1"/>
</dbReference>
<feature type="compositionally biased region" description="Polar residues" evidence="6">
    <location>
        <begin position="19"/>
        <end position="29"/>
    </location>
</feature>
<dbReference type="EMBL" id="JAUUTY010000007">
    <property type="protein sequence ID" value="KAK1606674.1"/>
    <property type="molecule type" value="Genomic_DNA"/>
</dbReference>
<evidence type="ECO:0000259" key="7">
    <source>
        <dbReference type="PROSITE" id="PS51032"/>
    </source>
</evidence>
<keyword evidence="5" id="KW-0539">Nucleus</keyword>
<dbReference type="InterPro" id="IPR044808">
    <property type="entry name" value="ERF_plant"/>
</dbReference>
<dbReference type="PROSITE" id="PS51032">
    <property type="entry name" value="AP2_ERF"/>
    <property type="match status" value="1"/>
</dbReference>
<dbReference type="Proteomes" id="UP001231189">
    <property type="component" value="Unassembled WGS sequence"/>
</dbReference>
<evidence type="ECO:0000256" key="4">
    <source>
        <dbReference type="ARBA" id="ARBA00023163"/>
    </source>
</evidence>
<dbReference type="AlphaFoldDB" id="A0AAD8QSX6"/>
<dbReference type="InterPro" id="IPR036955">
    <property type="entry name" value="AP2/ERF_dom_sf"/>
</dbReference>